<feature type="domain" description="Sushi" evidence="7">
    <location>
        <begin position="295"/>
        <end position="351"/>
    </location>
</feature>
<keyword evidence="1 5" id="KW-0732">Signal</keyword>
<evidence type="ECO:0000313" key="9">
    <source>
        <dbReference type="Proteomes" id="UP001159427"/>
    </source>
</evidence>
<dbReference type="Gene3D" id="2.10.70.10">
    <property type="entry name" value="Complement Module, domain 1"/>
    <property type="match status" value="13"/>
</dbReference>
<dbReference type="Pfam" id="PF00754">
    <property type="entry name" value="F5_F8_type_C"/>
    <property type="match status" value="1"/>
</dbReference>
<feature type="domain" description="Sushi" evidence="7">
    <location>
        <begin position="585"/>
        <end position="641"/>
    </location>
</feature>
<feature type="domain" description="Sushi" evidence="7">
    <location>
        <begin position="700"/>
        <end position="756"/>
    </location>
</feature>
<reference evidence="8 9" key="1">
    <citation type="submission" date="2022-05" db="EMBL/GenBank/DDBJ databases">
        <authorList>
            <consortium name="Genoscope - CEA"/>
            <person name="William W."/>
        </authorList>
    </citation>
    <scope>NUCLEOTIDE SEQUENCE [LARGE SCALE GENOMIC DNA]</scope>
</reference>
<feature type="non-terminal residue" evidence="8">
    <location>
        <position position="937"/>
    </location>
</feature>
<dbReference type="InterPro" id="IPR000436">
    <property type="entry name" value="Sushi_SCR_CCP_dom"/>
</dbReference>
<keyword evidence="9" id="KW-1185">Reference proteome</keyword>
<protein>
    <submittedName>
        <fullName evidence="8">Uncharacterized protein</fullName>
    </submittedName>
</protein>
<dbReference type="Proteomes" id="UP001159427">
    <property type="component" value="Unassembled WGS sequence"/>
</dbReference>
<feature type="domain" description="Sushi" evidence="7">
    <location>
        <begin position="642"/>
        <end position="698"/>
    </location>
</feature>
<evidence type="ECO:0000259" key="7">
    <source>
        <dbReference type="PROSITE" id="PS50923"/>
    </source>
</evidence>
<comment type="caution">
    <text evidence="4">Lacks conserved residue(s) required for the propagation of feature annotation.</text>
</comment>
<evidence type="ECO:0000256" key="1">
    <source>
        <dbReference type="ARBA" id="ARBA00022729"/>
    </source>
</evidence>
<feature type="disulfide bond" evidence="4">
    <location>
        <begin position="786"/>
        <end position="813"/>
    </location>
</feature>
<keyword evidence="3 4" id="KW-1015">Disulfide bond</keyword>
<feature type="disulfide bond" evidence="4">
    <location>
        <begin position="324"/>
        <end position="351"/>
    </location>
</feature>
<dbReference type="PROSITE" id="PS01285">
    <property type="entry name" value="FA58C_1"/>
    <property type="match status" value="1"/>
</dbReference>
<evidence type="ECO:0000256" key="4">
    <source>
        <dbReference type="PROSITE-ProRule" id="PRU00302"/>
    </source>
</evidence>
<feature type="chain" id="PRO_5046809247" evidence="5">
    <location>
        <begin position="28"/>
        <end position="937"/>
    </location>
</feature>
<organism evidence="8 9">
    <name type="scientific">Porites evermanni</name>
    <dbReference type="NCBI Taxonomy" id="104178"/>
    <lineage>
        <taxon>Eukaryota</taxon>
        <taxon>Metazoa</taxon>
        <taxon>Cnidaria</taxon>
        <taxon>Anthozoa</taxon>
        <taxon>Hexacorallia</taxon>
        <taxon>Scleractinia</taxon>
        <taxon>Fungiina</taxon>
        <taxon>Poritidae</taxon>
        <taxon>Porites</taxon>
    </lineage>
</organism>
<feature type="domain" description="Sushi" evidence="7">
    <location>
        <begin position="412"/>
        <end position="468"/>
    </location>
</feature>
<evidence type="ECO:0000256" key="5">
    <source>
        <dbReference type="SAM" id="SignalP"/>
    </source>
</evidence>
<feature type="domain" description="Sushi" evidence="7">
    <location>
        <begin position="470"/>
        <end position="526"/>
    </location>
</feature>
<dbReference type="PROSITE" id="PS50923">
    <property type="entry name" value="SUSHI"/>
    <property type="match status" value="13"/>
</dbReference>
<dbReference type="Pfam" id="PF00084">
    <property type="entry name" value="Sushi"/>
    <property type="match status" value="13"/>
</dbReference>
<feature type="domain" description="Sushi" evidence="7">
    <location>
        <begin position="238"/>
        <end position="294"/>
    </location>
</feature>
<feature type="disulfide bond" evidence="4">
    <location>
        <begin position="441"/>
        <end position="468"/>
    </location>
</feature>
<evidence type="ECO:0000313" key="8">
    <source>
        <dbReference type="EMBL" id="CAH3165483.1"/>
    </source>
</evidence>
<dbReference type="CDD" id="cd00057">
    <property type="entry name" value="FA58C"/>
    <property type="match status" value="1"/>
</dbReference>
<feature type="disulfide bond" evidence="4">
    <location>
        <begin position="556"/>
        <end position="583"/>
    </location>
</feature>
<dbReference type="SUPFAM" id="SSF57535">
    <property type="entry name" value="Complement control module/SCR domain"/>
    <property type="match status" value="13"/>
</dbReference>
<name>A0ABN8QJN2_9CNID</name>
<feature type="domain" description="F5/8 type C" evidence="6">
    <location>
        <begin position="31"/>
        <end position="178"/>
    </location>
</feature>
<comment type="caution">
    <text evidence="8">The sequence shown here is derived from an EMBL/GenBank/DDBJ whole genome shotgun (WGS) entry which is preliminary data.</text>
</comment>
<feature type="domain" description="Sushi" evidence="7">
    <location>
        <begin position="182"/>
        <end position="237"/>
    </location>
</feature>
<feature type="domain" description="Sushi" evidence="7">
    <location>
        <begin position="757"/>
        <end position="813"/>
    </location>
</feature>
<keyword evidence="2" id="KW-0677">Repeat</keyword>
<sequence>MFSLGYQILMWLFAASLIFIGQRPASATLECSSELGMQDKRIPDTGITSSSELSADHAPVFARLDGPSAWCSAKGDKSPYIQITWDEENLITAITTQGSFRDFSWARNFEVTYMRDEKWTSYKKLLKGNRNSRSLKNNDFKPPIRTRSIRIYPKDPFGFLMDSTVPVVPCLRLELYGCSAPASCDPLQILRNGKIHNNGNENGALVSFSCNEGFKLQGLRQIKCVQGKWNGSIPTCEGNCKNPEPFTNGSIIGEDYSSGSSIQFRCNVGYQLLGSEKIACVNGTWNETIPECTIVKCGDPGKPSNGEQIVKKGYVYGGSVKFVCDKNYTLVGTDVIYCQANRNWNSPVPRCFANCQSPGDINHGLKFGNNYTHGKTVRYFCNLGYTLEGEAELTCEDGRWNTDTPKCKGKPVECDDPGKPSNGEKIVKKGHVYGGSVKFVCDKNYSLVGADVIYCQANKSWSSSVPRCLADCRSPGDINHGLKIGNNYTHGKTVRYFCNLGYALEGEAQLSCEDGRWNTDIPKCKAVECDDPGKITNGEQIVKKGYVYGGSVKFVCDKNYTLVGTNVIYCQANRSWSSSVPRCLANCRPPGVLNHGSKIGNNYTHGKTVRYSCNLGYTLEGEAELTCVDGRWNTAIPKCKAVECRDPGKPTNGKQIVKKGYVYDGSVKFVCDKNYTLVGTDVIYCQANRSWSSFVPRCVATCRSPGDILHGLRIGNNYTNGKTVRYSCNLGYTLEGEAELTCVEGRWNSDAPKCKAVECGDPGKPTNGKQIVKNGYVYGGSVKFVCDKNYTLVGTDVMHCQANRSWSSPVPNCLGNCKNPEPFTNGSIIGEDYSSGSSIQFRCNVGYELLGSEIISCVEGTWNETIPDCKIVECGDPGKPSNGEQIVKKGYIYGSSVKFVCDKNYTLVGTDVIYCQANRSWSSSVPRCLGKCHLVGE</sequence>
<evidence type="ECO:0000259" key="6">
    <source>
        <dbReference type="PROSITE" id="PS50022"/>
    </source>
</evidence>
<dbReference type="PROSITE" id="PS50022">
    <property type="entry name" value="FA58C_3"/>
    <property type="match status" value="1"/>
</dbReference>
<feature type="domain" description="Sushi" evidence="7">
    <location>
        <begin position="872"/>
        <end position="930"/>
    </location>
</feature>
<dbReference type="SMART" id="SM00231">
    <property type="entry name" value="FA58C"/>
    <property type="match status" value="1"/>
</dbReference>
<keyword evidence="4" id="KW-0768">Sushi</keyword>
<proteinExistence type="predicted"/>
<dbReference type="InterPro" id="IPR035976">
    <property type="entry name" value="Sushi/SCR/CCP_sf"/>
</dbReference>
<dbReference type="PANTHER" id="PTHR45656:SF4">
    <property type="entry name" value="PROTEIN CBR-CLEC-78"/>
    <property type="match status" value="1"/>
</dbReference>
<feature type="disulfide bond" evidence="4">
    <location>
        <begin position="671"/>
        <end position="698"/>
    </location>
</feature>
<dbReference type="InterPro" id="IPR008979">
    <property type="entry name" value="Galactose-bd-like_sf"/>
</dbReference>
<evidence type="ECO:0000256" key="3">
    <source>
        <dbReference type="ARBA" id="ARBA00023157"/>
    </source>
</evidence>
<dbReference type="Gene3D" id="2.60.120.260">
    <property type="entry name" value="Galactose-binding domain-like"/>
    <property type="match status" value="1"/>
</dbReference>
<dbReference type="SMART" id="SM00032">
    <property type="entry name" value="CCP"/>
    <property type="match status" value="13"/>
</dbReference>
<dbReference type="EMBL" id="CALNXI010001339">
    <property type="protein sequence ID" value="CAH3165483.1"/>
    <property type="molecule type" value="Genomic_DNA"/>
</dbReference>
<feature type="domain" description="Sushi" evidence="7">
    <location>
        <begin position="527"/>
        <end position="583"/>
    </location>
</feature>
<feature type="disulfide bond" evidence="4">
    <location>
        <begin position="901"/>
        <end position="928"/>
    </location>
</feature>
<gene>
    <name evidence="8" type="ORF">PEVE_00005330</name>
</gene>
<dbReference type="SUPFAM" id="SSF49785">
    <property type="entry name" value="Galactose-binding domain-like"/>
    <property type="match status" value="1"/>
</dbReference>
<feature type="domain" description="Sushi" evidence="7">
    <location>
        <begin position="353"/>
        <end position="409"/>
    </location>
</feature>
<feature type="signal peptide" evidence="5">
    <location>
        <begin position="1"/>
        <end position="27"/>
    </location>
</feature>
<feature type="domain" description="Sushi" evidence="7">
    <location>
        <begin position="815"/>
        <end position="871"/>
    </location>
</feature>
<dbReference type="PANTHER" id="PTHR45656">
    <property type="entry name" value="PROTEIN CBR-CLEC-78"/>
    <property type="match status" value="1"/>
</dbReference>
<evidence type="ECO:0000256" key="2">
    <source>
        <dbReference type="ARBA" id="ARBA00022737"/>
    </source>
</evidence>
<dbReference type="InterPro" id="IPR000421">
    <property type="entry name" value="FA58C"/>
</dbReference>
<dbReference type="CDD" id="cd00033">
    <property type="entry name" value="CCP"/>
    <property type="match status" value="13"/>
</dbReference>
<accession>A0ABN8QJN2</accession>
<dbReference type="InterPro" id="IPR051277">
    <property type="entry name" value="SEZ6_CSMD_C4BPB_Regulators"/>
</dbReference>